<dbReference type="EMBL" id="PDKW01000038">
    <property type="protein sequence ID" value="PGH58580.1"/>
    <property type="molecule type" value="Genomic_DNA"/>
</dbReference>
<dbReference type="Proteomes" id="UP000225379">
    <property type="component" value="Unassembled WGS sequence"/>
</dbReference>
<dbReference type="GO" id="GO:0046872">
    <property type="term" value="F:metal ion binding"/>
    <property type="evidence" value="ECO:0007669"/>
    <property type="project" value="UniProtKB-KW"/>
</dbReference>
<evidence type="ECO:0000256" key="6">
    <source>
        <dbReference type="ARBA" id="ARBA00022833"/>
    </source>
</evidence>
<evidence type="ECO:0000256" key="5">
    <source>
        <dbReference type="ARBA" id="ARBA00022801"/>
    </source>
</evidence>
<keyword evidence="4" id="KW-0479">Metal-binding</keyword>
<dbReference type="Pfam" id="PF00962">
    <property type="entry name" value="A_deaminase"/>
    <property type="match status" value="1"/>
</dbReference>
<keyword evidence="5" id="KW-0378">Hydrolase</keyword>
<protein>
    <recommendedName>
        <fullName evidence="3">adenosine deaminase</fullName>
        <ecNumber evidence="3">3.5.4.4</ecNumber>
    </recommendedName>
</protein>
<reference evidence="9" key="1">
    <citation type="submission" date="2017-10" db="EMBL/GenBank/DDBJ databases">
        <authorList>
            <person name="Kravchenko I.K."/>
            <person name="Grouzdev D.S."/>
        </authorList>
    </citation>
    <scope>NUCLEOTIDE SEQUENCE [LARGE SCALE GENOMIC DNA]</scope>
    <source>
        <strain evidence="9">B2</strain>
    </source>
</reference>
<dbReference type="SUPFAM" id="SSF51556">
    <property type="entry name" value="Metallo-dependent hydrolases"/>
    <property type="match status" value="1"/>
</dbReference>
<evidence type="ECO:0000313" key="8">
    <source>
        <dbReference type="EMBL" id="PGH58580.1"/>
    </source>
</evidence>
<evidence type="ECO:0000256" key="1">
    <source>
        <dbReference type="ARBA" id="ARBA00001947"/>
    </source>
</evidence>
<dbReference type="EC" id="3.5.4.4" evidence="3"/>
<dbReference type="InterPro" id="IPR006330">
    <property type="entry name" value="Ado/ade_deaminase"/>
</dbReference>
<gene>
    <name evidence="8" type="ORF">CRT60_05385</name>
</gene>
<dbReference type="InterPro" id="IPR001365">
    <property type="entry name" value="A_deaminase_dom"/>
</dbReference>
<sequence>MRGLTNLEIAVELITWRARLEKGVIRLPRGKSQWLDDFADYLLYRDRRRHLHDLQGSVQYFAASHATLSDWYRAVLKTGEIKVSFLQGRPRIAIDSFHAWRMATARLDHDALLTYALLDQVPDTLEPGRILESLRGWGVFPTAQDNDLERILRRGVADTHVHFEASDPIPLLWARLMHGHDRIEAIPRYSHRDMQAIVNNPERLERRRFERRIVEQAVQCRKDLIDRVKMHVASPAQGAAGTTYLLNERYFLLTVWRQVREDFFSDEELRLWDTYLFAKNLFHSEQQQFSGSGAGLSRFRQYLDRGESLTEARAEKRCKRARLERMRRLVDFATEPSDLQHIELRIAPKKHVRDYFTAFSLWEKLLNDYPDLKRRCAEGRLRIGFVVHFIRKPEETKDGPLFSGLRRLLDRHSAVLHLFRLQHWDLARHIVGIDVANMERGCPPEIFSPFLRQLRGQDILSEKGMIRLEHWERLRERGAHRHPLELPVLGQTYHVGEDYYHIVDGLRHMDCVGRFLLESGDRLGHGLAIGADAKGAAGKRGAPLHIMNGILLDNLVWLYHRGQSFGCLDHAATIKVENAICRLSELIYDTPVDIPLLSGLQKRRYGLPPASIGAATSREDRLFASHLYDPGVRGRRHDWADAERANILDDLHEVTTCLQDAVVRDLRARGIVIEANPTSNLATGAVGSMEEHPLLRHLRCDHDAGLFSINTDDPGVFATRIENEYALLFSAMLKQMDRPTAISIIDHLRQTGMESSFLHRMESVPSR</sequence>
<dbReference type="Gene3D" id="3.20.20.140">
    <property type="entry name" value="Metal-dependent hydrolases"/>
    <property type="match status" value="2"/>
</dbReference>
<feature type="domain" description="Adenosine deaminase" evidence="7">
    <location>
        <begin position="658"/>
        <end position="759"/>
    </location>
</feature>
<dbReference type="GO" id="GO:0005829">
    <property type="term" value="C:cytosol"/>
    <property type="evidence" value="ECO:0007669"/>
    <property type="project" value="TreeGrafter"/>
</dbReference>
<dbReference type="InterPro" id="IPR032466">
    <property type="entry name" value="Metal_Hydrolase"/>
</dbReference>
<dbReference type="GO" id="GO:0006154">
    <property type="term" value="P:adenosine catabolic process"/>
    <property type="evidence" value="ECO:0007669"/>
    <property type="project" value="TreeGrafter"/>
</dbReference>
<evidence type="ECO:0000256" key="4">
    <source>
        <dbReference type="ARBA" id="ARBA00022723"/>
    </source>
</evidence>
<keyword evidence="9" id="KW-1185">Reference proteome</keyword>
<dbReference type="PANTHER" id="PTHR11409:SF43">
    <property type="entry name" value="ADENOSINE DEAMINASE"/>
    <property type="match status" value="1"/>
</dbReference>
<dbReference type="AlphaFoldDB" id="A0A2B8BLF7"/>
<evidence type="ECO:0000256" key="3">
    <source>
        <dbReference type="ARBA" id="ARBA00012784"/>
    </source>
</evidence>
<dbReference type="OrthoDB" id="105475at2"/>
<comment type="caution">
    <text evidence="8">The sequence shown here is derived from an EMBL/GenBank/DDBJ whole genome shotgun (WGS) entry which is preliminary data.</text>
</comment>
<organism evidence="8 9">
    <name type="scientific">Azospirillum palustre</name>
    <dbReference type="NCBI Taxonomy" id="2044885"/>
    <lineage>
        <taxon>Bacteria</taxon>
        <taxon>Pseudomonadati</taxon>
        <taxon>Pseudomonadota</taxon>
        <taxon>Alphaproteobacteria</taxon>
        <taxon>Rhodospirillales</taxon>
        <taxon>Azospirillaceae</taxon>
        <taxon>Azospirillum</taxon>
    </lineage>
</organism>
<dbReference type="GO" id="GO:0043103">
    <property type="term" value="P:hypoxanthine salvage"/>
    <property type="evidence" value="ECO:0007669"/>
    <property type="project" value="TreeGrafter"/>
</dbReference>
<dbReference type="InterPro" id="IPR006650">
    <property type="entry name" value="A/AMP_deam_AS"/>
</dbReference>
<proteinExistence type="inferred from homology"/>
<comment type="cofactor">
    <cofactor evidence="1">
        <name>Zn(2+)</name>
        <dbReference type="ChEBI" id="CHEBI:29105"/>
    </cofactor>
</comment>
<evidence type="ECO:0000259" key="7">
    <source>
        <dbReference type="Pfam" id="PF00962"/>
    </source>
</evidence>
<dbReference type="GO" id="GO:0009168">
    <property type="term" value="P:purine ribonucleoside monophosphate biosynthetic process"/>
    <property type="evidence" value="ECO:0007669"/>
    <property type="project" value="InterPro"/>
</dbReference>
<evidence type="ECO:0000256" key="2">
    <source>
        <dbReference type="ARBA" id="ARBA00006676"/>
    </source>
</evidence>
<dbReference type="GO" id="GO:0004000">
    <property type="term" value="F:adenosine deaminase activity"/>
    <property type="evidence" value="ECO:0007669"/>
    <property type="project" value="UniProtKB-ARBA"/>
</dbReference>
<accession>A0A2B8BLF7</accession>
<dbReference type="GO" id="GO:0046103">
    <property type="term" value="P:inosine biosynthetic process"/>
    <property type="evidence" value="ECO:0007669"/>
    <property type="project" value="TreeGrafter"/>
</dbReference>
<evidence type="ECO:0000313" key="9">
    <source>
        <dbReference type="Proteomes" id="UP000225379"/>
    </source>
</evidence>
<comment type="similarity">
    <text evidence="2">Belongs to the metallo-dependent hydrolases superfamily. Adenosine and AMP deaminases family.</text>
</comment>
<dbReference type="PROSITE" id="PS00485">
    <property type="entry name" value="A_DEAMINASE"/>
    <property type="match status" value="1"/>
</dbReference>
<name>A0A2B8BLF7_9PROT</name>
<dbReference type="PANTHER" id="PTHR11409">
    <property type="entry name" value="ADENOSINE DEAMINASE"/>
    <property type="match status" value="1"/>
</dbReference>
<dbReference type="RefSeq" id="WP_098735406.1">
    <property type="nucleotide sequence ID" value="NZ_PDKW01000038.1"/>
</dbReference>
<keyword evidence="6" id="KW-0862">Zinc</keyword>